<evidence type="ECO:0000256" key="2">
    <source>
        <dbReference type="ARBA" id="ARBA00022771"/>
    </source>
</evidence>
<dbReference type="Proteomes" id="UP001221142">
    <property type="component" value="Unassembled WGS sequence"/>
</dbReference>
<evidence type="ECO:0000256" key="6">
    <source>
        <dbReference type="SAM" id="MobiDB-lite"/>
    </source>
</evidence>
<dbReference type="PROSITE" id="PS50089">
    <property type="entry name" value="ZF_RING_2"/>
    <property type="match status" value="1"/>
</dbReference>
<accession>A0AAD7FBT7</accession>
<proteinExistence type="predicted"/>
<keyword evidence="5" id="KW-0175">Coiled coil</keyword>
<evidence type="ECO:0000256" key="5">
    <source>
        <dbReference type="SAM" id="Coils"/>
    </source>
</evidence>
<dbReference type="InterPro" id="IPR027370">
    <property type="entry name" value="Znf-RING_euk"/>
</dbReference>
<organism evidence="8 9">
    <name type="scientific">Roridomyces roridus</name>
    <dbReference type="NCBI Taxonomy" id="1738132"/>
    <lineage>
        <taxon>Eukaryota</taxon>
        <taxon>Fungi</taxon>
        <taxon>Dikarya</taxon>
        <taxon>Basidiomycota</taxon>
        <taxon>Agaricomycotina</taxon>
        <taxon>Agaricomycetes</taxon>
        <taxon>Agaricomycetidae</taxon>
        <taxon>Agaricales</taxon>
        <taxon>Marasmiineae</taxon>
        <taxon>Mycenaceae</taxon>
        <taxon>Roridomyces</taxon>
    </lineage>
</organism>
<evidence type="ECO:0000256" key="3">
    <source>
        <dbReference type="ARBA" id="ARBA00022833"/>
    </source>
</evidence>
<evidence type="ECO:0000313" key="9">
    <source>
        <dbReference type="Proteomes" id="UP001221142"/>
    </source>
</evidence>
<dbReference type="InterPro" id="IPR001841">
    <property type="entry name" value="Znf_RING"/>
</dbReference>
<feature type="region of interest" description="Disordered" evidence="6">
    <location>
        <begin position="97"/>
        <end position="140"/>
    </location>
</feature>
<dbReference type="InterPro" id="IPR013083">
    <property type="entry name" value="Znf_RING/FYVE/PHD"/>
</dbReference>
<keyword evidence="2 4" id="KW-0863">Zinc-finger</keyword>
<feature type="region of interest" description="Disordered" evidence="6">
    <location>
        <begin position="282"/>
        <end position="327"/>
    </location>
</feature>
<dbReference type="PROSITE" id="PS00518">
    <property type="entry name" value="ZF_RING_1"/>
    <property type="match status" value="1"/>
</dbReference>
<dbReference type="Gene3D" id="3.30.40.10">
    <property type="entry name" value="Zinc/RING finger domain, C3HC4 (zinc finger)"/>
    <property type="match status" value="1"/>
</dbReference>
<feature type="compositionally biased region" description="Polar residues" evidence="6">
    <location>
        <begin position="234"/>
        <end position="247"/>
    </location>
</feature>
<protein>
    <recommendedName>
        <fullName evidence="7">RING-type domain-containing protein</fullName>
    </recommendedName>
</protein>
<keyword evidence="9" id="KW-1185">Reference proteome</keyword>
<keyword evidence="1" id="KW-0479">Metal-binding</keyword>
<evidence type="ECO:0000313" key="8">
    <source>
        <dbReference type="EMBL" id="KAJ7614530.1"/>
    </source>
</evidence>
<feature type="compositionally biased region" description="Low complexity" evidence="6">
    <location>
        <begin position="108"/>
        <end position="119"/>
    </location>
</feature>
<dbReference type="Pfam" id="PF13445">
    <property type="entry name" value="zf-RING_UBOX"/>
    <property type="match status" value="1"/>
</dbReference>
<name>A0AAD7FBT7_9AGAR</name>
<comment type="caution">
    <text evidence="8">The sequence shown here is derived from an EMBL/GenBank/DDBJ whole genome shotgun (WGS) entry which is preliminary data.</text>
</comment>
<feature type="region of interest" description="Disordered" evidence="6">
    <location>
        <begin position="224"/>
        <end position="257"/>
    </location>
</feature>
<reference evidence="8" key="1">
    <citation type="submission" date="2023-03" db="EMBL/GenBank/DDBJ databases">
        <title>Massive genome expansion in bonnet fungi (Mycena s.s.) driven by repeated elements and novel gene families across ecological guilds.</title>
        <authorList>
            <consortium name="Lawrence Berkeley National Laboratory"/>
            <person name="Harder C.B."/>
            <person name="Miyauchi S."/>
            <person name="Viragh M."/>
            <person name="Kuo A."/>
            <person name="Thoen E."/>
            <person name="Andreopoulos B."/>
            <person name="Lu D."/>
            <person name="Skrede I."/>
            <person name="Drula E."/>
            <person name="Henrissat B."/>
            <person name="Morin E."/>
            <person name="Kohler A."/>
            <person name="Barry K."/>
            <person name="LaButti K."/>
            <person name="Morin E."/>
            <person name="Salamov A."/>
            <person name="Lipzen A."/>
            <person name="Mereny Z."/>
            <person name="Hegedus B."/>
            <person name="Baldrian P."/>
            <person name="Stursova M."/>
            <person name="Weitz H."/>
            <person name="Taylor A."/>
            <person name="Grigoriev I.V."/>
            <person name="Nagy L.G."/>
            <person name="Martin F."/>
            <person name="Kauserud H."/>
        </authorList>
    </citation>
    <scope>NUCLEOTIDE SEQUENCE</scope>
    <source>
        <strain evidence="8">9284</strain>
    </source>
</reference>
<feature type="domain" description="RING-type" evidence="7">
    <location>
        <begin position="4"/>
        <end position="58"/>
    </location>
</feature>
<dbReference type="InterPro" id="IPR017907">
    <property type="entry name" value="Znf_RING_CS"/>
</dbReference>
<dbReference type="AlphaFoldDB" id="A0AAD7FBT7"/>
<evidence type="ECO:0000256" key="1">
    <source>
        <dbReference type="ARBA" id="ARBA00022723"/>
    </source>
</evidence>
<evidence type="ECO:0000256" key="4">
    <source>
        <dbReference type="PROSITE-ProRule" id="PRU00175"/>
    </source>
</evidence>
<dbReference type="SMART" id="SM00184">
    <property type="entry name" value="RING"/>
    <property type="match status" value="1"/>
</dbReference>
<feature type="coiled-coil region" evidence="5">
    <location>
        <begin position="182"/>
        <end position="209"/>
    </location>
</feature>
<dbReference type="EMBL" id="JARKIF010000026">
    <property type="protein sequence ID" value="KAJ7614530.1"/>
    <property type="molecule type" value="Genomic_DNA"/>
</dbReference>
<evidence type="ECO:0000259" key="7">
    <source>
        <dbReference type="PROSITE" id="PS50089"/>
    </source>
</evidence>
<gene>
    <name evidence="8" type="ORF">FB45DRAFT_937167</name>
</gene>
<dbReference type="SUPFAM" id="SSF57850">
    <property type="entry name" value="RING/U-box"/>
    <property type="match status" value="1"/>
</dbReference>
<feature type="compositionally biased region" description="Low complexity" evidence="6">
    <location>
        <begin position="129"/>
        <end position="140"/>
    </location>
</feature>
<keyword evidence="3" id="KW-0862">Zinc</keyword>
<sequence>MSTCTVCYERFTAPVSLPCGHVFCKDCIRDSTAAGTSRSAQTTRPEPGTGRPCCPTCRVPFPILSVDPMLIPPYLRPHFLPPIRPVYIDSPKSTSIAASSTSLPTPPQSIASSPSSLPASPSPVPSIPLPSSECSSSQTTSMDTKILAALHLTTATWRRRAKTHAAANSSLLSFSRSARDCALRLRTERDEARNECVVLKRKIAEMEMEMGRVGSLTCRSRSLPDTVDLDSHSHTPPLNSPSPFTQGQAQARPRRQAPPQRIGLPLFVMQCQALTNLMPSENANGASVLEGPPLKRRRMSPSVSDLASDSREMAAGSGQPQQPRCSVRAIADLLR</sequence>
<dbReference type="GO" id="GO:0008270">
    <property type="term" value="F:zinc ion binding"/>
    <property type="evidence" value="ECO:0007669"/>
    <property type="project" value="UniProtKB-KW"/>
</dbReference>